<feature type="domain" description="Integral membrane bound transporter" evidence="8">
    <location>
        <begin position="22"/>
        <end position="147"/>
    </location>
</feature>
<evidence type="ECO:0000256" key="3">
    <source>
        <dbReference type="ARBA" id="ARBA00022692"/>
    </source>
</evidence>
<comment type="subcellular location">
    <subcellularLocation>
        <location evidence="1">Cell membrane</location>
        <topology evidence="1">Multi-pass membrane protein</topology>
    </subcellularLocation>
</comment>
<dbReference type="EMBL" id="BRVS01000007">
    <property type="protein sequence ID" value="GLB67297.1"/>
    <property type="molecule type" value="Genomic_DNA"/>
</dbReference>
<keyword evidence="2" id="KW-1003">Cell membrane</keyword>
<dbReference type="PANTHER" id="PTHR30509:SF9">
    <property type="entry name" value="MULTIDRUG RESISTANCE PROTEIN MDTO"/>
    <property type="match status" value="1"/>
</dbReference>
<comment type="similarity">
    <text evidence="6">Belongs to the YccS/YhfK family.</text>
</comment>
<keyword evidence="5 7" id="KW-0472">Membrane</keyword>
<keyword evidence="10" id="KW-1185">Reference proteome</keyword>
<evidence type="ECO:0000313" key="9">
    <source>
        <dbReference type="EMBL" id="GLB67297.1"/>
    </source>
</evidence>
<reference evidence="9 10" key="1">
    <citation type="journal article" date="2023" name="Int. J. Syst. Evol. Microbiol.">
        <title>Arthrobacter mangrovi sp. nov., an actinobacterium isolated from the rhizosphere of a mangrove.</title>
        <authorList>
            <person name="Hamada M."/>
            <person name="Saitou S."/>
            <person name="Enomoto N."/>
            <person name="Nanri K."/>
            <person name="Hidaka K."/>
            <person name="Miura T."/>
            <person name="Tamura T."/>
        </authorList>
    </citation>
    <scope>NUCLEOTIDE SEQUENCE [LARGE SCALE GENOMIC DNA]</scope>
    <source>
        <strain evidence="9 10">NBRC 112813</strain>
    </source>
</reference>
<sequence>MEINWSKARILLAVKAAIAVAIAWFVAPYMPGVADEYPYYAPLGALVSMYPTLMGSVKAGLQTLAGLLVGVLLAGAVVVFVQPNLVTIPLVVGIAVLLSGIGALGYGRDYVPMAALFVLIIGGQDAEDYSIGYAVQMAVGVGCGLLVNALIWPPLNFSAAVLQLSRFRTMLASHLEGLAAALTEEWPPEPEAWTRYNSDISTTGHEVRQAVYHADESRKGNPRARRLNRDVGTDYQTLRALETVAFHVKDITDVLAGAGGLKPLSGELPDGLFEPLSDTLCSAADILHAWESGDDDLPERLQAAEEQLDGLLQAVDARTDAGAGALSPAASVATSVRRIIETVRIATGTDEDADKDDEAA</sequence>
<gene>
    <name evidence="9" type="ORF">AHIS1636_17370</name>
</gene>
<feature type="transmembrane region" description="Helical" evidence="7">
    <location>
        <begin position="64"/>
        <end position="82"/>
    </location>
</feature>
<feature type="transmembrane region" description="Helical" evidence="7">
    <location>
        <begin position="88"/>
        <end position="107"/>
    </location>
</feature>
<organism evidence="9 10">
    <name type="scientific">Arthrobacter mangrovi</name>
    <dbReference type="NCBI Taxonomy" id="2966350"/>
    <lineage>
        <taxon>Bacteria</taxon>
        <taxon>Bacillati</taxon>
        <taxon>Actinomycetota</taxon>
        <taxon>Actinomycetes</taxon>
        <taxon>Micrococcales</taxon>
        <taxon>Micrococcaceae</taxon>
        <taxon>Arthrobacter</taxon>
    </lineage>
</organism>
<evidence type="ECO:0000259" key="8">
    <source>
        <dbReference type="Pfam" id="PF13515"/>
    </source>
</evidence>
<evidence type="ECO:0000256" key="2">
    <source>
        <dbReference type="ARBA" id="ARBA00022475"/>
    </source>
</evidence>
<dbReference type="PANTHER" id="PTHR30509">
    <property type="entry name" value="P-HYDROXYBENZOIC ACID EFFLUX PUMP SUBUNIT-RELATED"/>
    <property type="match status" value="1"/>
</dbReference>
<accession>A0ABQ5MTI6</accession>
<dbReference type="Proteomes" id="UP001209654">
    <property type="component" value="Unassembled WGS sequence"/>
</dbReference>
<keyword evidence="4 7" id="KW-1133">Transmembrane helix</keyword>
<protein>
    <recommendedName>
        <fullName evidence="8">Integral membrane bound transporter domain-containing protein</fullName>
    </recommendedName>
</protein>
<dbReference type="Pfam" id="PF13515">
    <property type="entry name" value="FUSC_2"/>
    <property type="match status" value="1"/>
</dbReference>
<feature type="transmembrane region" description="Helical" evidence="7">
    <location>
        <begin position="12"/>
        <end position="31"/>
    </location>
</feature>
<evidence type="ECO:0000256" key="1">
    <source>
        <dbReference type="ARBA" id="ARBA00004651"/>
    </source>
</evidence>
<name>A0ABQ5MTI6_9MICC</name>
<comment type="caution">
    <text evidence="9">The sequence shown here is derived from an EMBL/GenBank/DDBJ whole genome shotgun (WGS) entry which is preliminary data.</text>
</comment>
<evidence type="ECO:0000256" key="7">
    <source>
        <dbReference type="SAM" id="Phobius"/>
    </source>
</evidence>
<dbReference type="InterPro" id="IPR049453">
    <property type="entry name" value="Memb_transporter_dom"/>
</dbReference>
<keyword evidence="3 7" id="KW-0812">Transmembrane</keyword>
<evidence type="ECO:0000256" key="6">
    <source>
        <dbReference type="ARBA" id="ARBA00043993"/>
    </source>
</evidence>
<evidence type="ECO:0000256" key="5">
    <source>
        <dbReference type="ARBA" id="ARBA00023136"/>
    </source>
</evidence>
<evidence type="ECO:0000256" key="4">
    <source>
        <dbReference type="ARBA" id="ARBA00022989"/>
    </source>
</evidence>
<proteinExistence type="inferred from homology"/>
<evidence type="ECO:0000313" key="10">
    <source>
        <dbReference type="Proteomes" id="UP001209654"/>
    </source>
</evidence>